<accession>A0ABU8I2Z7</accession>
<dbReference type="RefSeq" id="WP_134778102.1">
    <property type="nucleotide sequence ID" value="NZ_JAYLLN010000003.1"/>
</dbReference>
<organism evidence="1 2">
    <name type="scientific">Sphingobacterium tenebrionis</name>
    <dbReference type="NCBI Taxonomy" id="3111775"/>
    <lineage>
        <taxon>Bacteria</taxon>
        <taxon>Pseudomonadati</taxon>
        <taxon>Bacteroidota</taxon>
        <taxon>Sphingobacteriia</taxon>
        <taxon>Sphingobacteriales</taxon>
        <taxon>Sphingobacteriaceae</taxon>
        <taxon>Sphingobacterium</taxon>
    </lineage>
</organism>
<evidence type="ECO:0000313" key="2">
    <source>
        <dbReference type="Proteomes" id="UP001363035"/>
    </source>
</evidence>
<reference evidence="1 2" key="1">
    <citation type="submission" date="2024-01" db="EMBL/GenBank/DDBJ databases">
        <title>Sphingobacterium tenebrionis sp. nov., a novel endophyte isolated from tenebrio molitor intestines.</title>
        <authorList>
            <person name="Zhang C."/>
        </authorList>
    </citation>
    <scope>NUCLEOTIDE SEQUENCE [LARGE SCALE GENOMIC DNA]</scope>
    <source>
        <strain evidence="1 2">PU5-4</strain>
    </source>
</reference>
<protein>
    <recommendedName>
        <fullName evidence="3">DUF4906 domain-containing protein</fullName>
    </recommendedName>
</protein>
<gene>
    <name evidence="1" type="ORF">VJ786_02600</name>
</gene>
<sequence length="581" mass="63600">MKQHLILIYCLFFFCCSCSKENDPDGTAGQQGDGTSITFEISGIDNGTQVVDVNREQISKIHAASHSPQSILYQKQEPFNEFCDAVVSLSEVPTNAQTSKKVLSAIGSRSTGEHGVKLSSTDMPIGRTYRVVLYEGGTQVATLNATSGTAFTFSGAFRNRVYTWFAYSYNNSVPFTGNFDDANPNISLSGNSGLLYASGTITTSNTLNYNNKLNILFKEKSAIIELVVDARGMFGTIGDIQVSNMTAGQLKNGVLNLRTGNFVSYSNAPLVNRSNSDFVNHNAALSDQVRRTNFYTVDAQNQISNFKVNISTLTLRGDLYPEWGDPIVFTNREFTVATPFTPQHNKRYRVTITLIMTPKTIGSGTSRTEWARGNLYVKGSGTPSAEYRMRFHAASNAYRIVASGSTSEAKGEYLNWRALSSGATAASSGTNDPCALVYPAGRWKMPTNTDINRLSSHSSRQFRHYGGRETIRLLRFDFSGSDNPYDPENRLSFPLYGYRNVNSYAVTGYNISSSGTAYGYYWSGDQSSSTNAYMLSIVSSGSTSGNFSLSSMAKNRGANIKCVRDLNWTSAQLPALPAADY</sequence>
<dbReference type="Proteomes" id="UP001363035">
    <property type="component" value="Unassembled WGS sequence"/>
</dbReference>
<name>A0ABU8I2Z7_9SPHI</name>
<proteinExistence type="predicted"/>
<comment type="caution">
    <text evidence="1">The sequence shown here is derived from an EMBL/GenBank/DDBJ whole genome shotgun (WGS) entry which is preliminary data.</text>
</comment>
<dbReference type="EMBL" id="JAYLLN010000003">
    <property type="protein sequence ID" value="MEI5983786.1"/>
    <property type="molecule type" value="Genomic_DNA"/>
</dbReference>
<evidence type="ECO:0008006" key="3">
    <source>
        <dbReference type="Google" id="ProtNLM"/>
    </source>
</evidence>
<keyword evidence="2" id="KW-1185">Reference proteome</keyword>
<evidence type="ECO:0000313" key="1">
    <source>
        <dbReference type="EMBL" id="MEI5983786.1"/>
    </source>
</evidence>